<feature type="region of interest" description="Disordered" evidence="1">
    <location>
        <begin position="300"/>
        <end position="323"/>
    </location>
</feature>
<dbReference type="Proteomes" id="UP000796880">
    <property type="component" value="Unassembled WGS sequence"/>
</dbReference>
<feature type="signal peptide" evidence="2">
    <location>
        <begin position="1"/>
        <end position="19"/>
    </location>
</feature>
<sequence length="358" mass="40713">MIPAWHPFICLCLVRLADASQGDRGGRIDFNPILARTKVVISHPLSCHICRPSKEPRGILKESKVRGIGGKGRMTNPSTSRRVNTSRQLPQAIFEPGLSNPQHSLQTKEDNDLHLGEEPHAGRRENNLLELLREFSNMVTRRFPRESTTRHTIKSGRVQESEVVWKEKEGKQCETQEDLRYQLNRNAASKTLHEEASSLYGRPLEEEEDLRDVLRTQRAKRLKVWRQASLSSIHLMSVKQREDKLLDQYAKQFNDEAMQVEDFQDQATVQHQPKKLSAFIEEAQKNVIIESLVFTMPTPQEDRAPESTLYKPPPSNANAGISRDRLKEVNTRLYGFAGEKVQPDGNIKLPVTAGSSPN</sequence>
<evidence type="ECO:0000256" key="2">
    <source>
        <dbReference type="SAM" id="SignalP"/>
    </source>
</evidence>
<proteinExistence type="predicted"/>
<reference evidence="3" key="1">
    <citation type="submission" date="2020-03" db="EMBL/GenBank/DDBJ databases">
        <title>A high-quality chromosome-level genome assembly of a woody plant with both climbing and erect habits, Rhamnella rubrinervis.</title>
        <authorList>
            <person name="Lu Z."/>
            <person name="Yang Y."/>
            <person name="Zhu X."/>
            <person name="Sun Y."/>
        </authorList>
    </citation>
    <scope>NUCLEOTIDE SEQUENCE</scope>
    <source>
        <strain evidence="3">BYM</strain>
        <tissue evidence="3">Leaf</tissue>
    </source>
</reference>
<gene>
    <name evidence="3" type="ORF">FNV43_RR00625</name>
</gene>
<feature type="chain" id="PRO_5035428125" evidence="2">
    <location>
        <begin position="20"/>
        <end position="358"/>
    </location>
</feature>
<keyword evidence="4" id="KW-1185">Reference proteome</keyword>
<organism evidence="3 4">
    <name type="scientific">Rhamnella rubrinervis</name>
    <dbReference type="NCBI Taxonomy" id="2594499"/>
    <lineage>
        <taxon>Eukaryota</taxon>
        <taxon>Viridiplantae</taxon>
        <taxon>Streptophyta</taxon>
        <taxon>Embryophyta</taxon>
        <taxon>Tracheophyta</taxon>
        <taxon>Spermatophyta</taxon>
        <taxon>Magnoliopsida</taxon>
        <taxon>eudicotyledons</taxon>
        <taxon>Gunneridae</taxon>
        <taxon>Pentapetalae</taxon>
        <taxon>rosids</taxon>
        <taxon>fabids</taxon>
        <taxon>Rosales</taxon>
        <taxon>Rhamnaceae</taxon>
        <taxon>rhamnoid group</taxon>
        <taxon>Rhamneae</taxon>
        <taxon>Rhamnella</taxon>
    </lineage>
</organism>
<evidence type="ECO:0000256" key="1">
    <source>
        <dbReference type="SAM" id="MobiDB-lite"/>
    </source>
</evidence>
<dbReference type="AlphaFoldDB" id="A0A8K0HND3"/>
<evidence type="ECO:0000313" key="4">
    <source>
        <dbReference type="Proteomes" id="UP000796880"/>
    </source>
</evidence>
<comment type="caution">
    <text evidence="3">The sequence shown here is derived from an EMBL/GenBank/DDBJ whole genome shotgun (WGS) entry which is preliminary data.</text>
</comment>
<keyword evidence="2" id="KW-0732">Signal</keyword>
<dbReference type="EMBL" id="VOIH02000001">
    <property type="protein sequence ID" value="KAF3455982.1"/>
    <property type="molecule type" value="Genomic_DNA"/>
</dbReference>
<protein>
    <submittedName>
        <fullName evidence="3">Uncharacterized protein</fullName>
    </submittedName>
</protein>
<name>A0A8K0HND3_9ROSA</name>
<evidence type="ECO:0000313" key="3">
    <source>
        <dbReference type="EMBL" id="KAF3455982.1"/>
    </source>
</evidence>
<accession>A0A8K0HND3</accession>